<feature type="transmembrane region" description="Helical" evidence="1">
    <location>
        <begin position="103"/>
        <end position="123"/>
    </location>
</feature>
<feature type="transmembrane region" description="Helical" evidence="1">
    <location>
        <begin position="158"/>
        <end position="176"/>
    </location>
</feature>
<evidence type="ECO:0000313" key="3">
    <source>
        <dbReference type="Proteomes" id="UP000778951"/>
    </source>
</evidence>
<sequence length="259" mass="30198">MTYCRRCRVVIQEESKDRCPLCHQPLLHPEDNERPEDVFSHWRELNKAHEHASFWYVPAPVSTAKIFNFILDFLMLALFSAMIIVATVSVYQLNRFGESRLAIYLPSIALFYSIIILLIVRLYRFSLGAQWLLLINTTLFLFAIDLRDETIKWAFSRGFVIIMGGISPLILLQMLWRYLRIKGLNIIGFSFFAISISLISLDIGISGGGRPQGWSLFTFSSLLFLAMIFIYLHYFAKIRVNFDPIIKAQRKREDLHHER</sequence>
<keyword evidence="1" id="KW-1133">Transmembrane helix</keyword>
<feature type="transmembrane region" description="Helical" evidence="1">
    <location>
        <begin position="182"/>
        <end position="201"/>
    </location>
</feature>
<keyword evidence="3" id="KW-1185">Reference proteome</keyword>
<accession>A0A968KVZ7</accession>
<gene>
    <name evidence="2" type="ORF">HCT48_05580</name>
</gene>
<dbReference type="AlphaFoldDB" id="A0A968KVZ7"/>
<feature type="transmembrane region" description="Helical" evidence="1">
    <location>
        <begin position="66"/>
        <end position="91"/>
    </location>
</feature>
<reference evidence="2" key="1">
    <citation type="submission" date="2020-03" db="EMBL/GenBank/DDBJ databases">
        <title>Spirochaetal bacteria isolated from arthropods constitute a novel genus Entomospira genus novum within the order Spirochaetales.</title>
        <authorList>
            <person name="Grana-Miraglia L."/>
            <person name="Sikutova S."/>
            <person name="Fingerle V."/>
            <person name="Sing A."/>
            <person name="Castillo-Ramirez S."/>
            <person name="Margos G."/>
            <person name="Rudolf I."/>
        </authorList>
    </citation>
    <scope>NUCLEOTIDE SEQUENCE</scope>
    <source>
        <strain evidence="2">BR149</strain>
    </source>
</reference>
<evidence type="ECO:0000313" key="2">
    <source>
        <dbReference type="EMBL" id="NIZ69683.1"/>
    </source>
</evidence>
<keyword evidence="1" id="KW-0812">Transmembrane</keyword>
<feature type="transmembrane region" description="Helical" evidence="1">
    <location>
        <begin position="129"/>
        <end position="146"/>
    </location>
</feature>
<feature type="transmembrane region" description="Helical" evidence="1">
    <location>
        <begin position="213"/>
        <end position="234"/>
    </location>
</feature>
<proteinExistence type="predicted"/>
<evidence type="ECO:0000256" key="1">
    <source>
        <dbReference type="SAM" id="Phobius"/>
    </source>
</evidence>
<dbReference type="EMBL" id="JAATLM010000001">
    <property type="protein sequence ID" value="NIZ69683.1"/>
    <property type="molecule type" value="Genomic_DNA"/>
</dbReference>
<dbReference type="Proteomes" id="UP000778951">
    <property type="component" value="Unassembled WGS sequence"/>
</dbReference>
<dbReference type="RefSeq" id="WP_167695768.1">
    <property type="nucleotide sequence ID" value="NZ_CP118181.1"/>
</dbReference>
<name>A0A968KVZ7_9SPIO</name>
<comment type="caution">
    <text evidence="2">The sequence shown here is derived from an EMBL/GenBank/DDBJ whole genome shotgun (WGS) entry which is preliminary data.</text>
</comment>
<organism evidence="2 3">
    <name type="scientific">Entomospira culicis</name>
    <dbReference type="NCBI Taxonomy" id="2719989"/>
    <lineage>
        <taxon>Bacteria</taxon>
        <taxon>Pseudomonadati</taxon>
        <taxon>Spirochaetota</taxon>
        <taxon>Spirochaetia</taxon>
        <taxon>Spirochaetales</taxon>
        <taxon>Spirochaetaceae</taxon>
        <taxon>Entomospira</taxon>
    </lineage>
</organism>
<keyword evidence="1" id="KW-0472">Membrane</keyword>
<protein>
    <submittedName>
        <fullName evidence="2">Uncharacterized protein</fullName>
    </submittedName>
</protein>